<reference evidence="1" key="1">
    <citation type="submission" date="2014-07" db="EMBL/GenBank/DDBJ databases">
        <title>Identification of a novel salt tolerance gene in wild soybean by whole-genome sequencing.</title>
        <authorList>
            <person name="Lam H.-M."/>
            <person name="Qi X."/>
            <person name="Li M.-W."/>
            <person name="Liu X."/>
            <person name="Xie M."/>
            <person name="Ni M."/>
            <person name="Xu X."/>
        </authorList>
    </citation>
    <scope>NUCLEOTIDE SEQUENCE [LARGE SCALE GENOMIC DNA]</scope>
    <source>
        <tissue evidence="1">Root</tissue>
    </source>
</reference>
<name>A0A0B2PM98_GLYSO</name>
<evidence type="ECO:0000313" key="1">
    <source>
        <dbReference type="EMBL" id="KHN08692.1"/>
    </source>
</evidence>
<dbReference type="AlphaFoldDB" id="A0A0B2PM98"/>
<sequence length="57" mass="6704">MIADAVSLKIKKEWQRITAPHPLTKYFRSKLNKVLQLKEDDALIVLNDDGLHIHYKF</sequence>
<gene>
    <name evidence="1" type="ORF">glysoja_024601</name>
</gene>
<dbReference type="EMBL" id="KN665802">
    <property type="protein sequence ID" value="KHN08692.1"/>
    <property type="molecule type" value="Genomic_DNA"/>
</dbReference>
<dbReference type="Proteomes" id="UP000053555">
    <property type="component" value="Unassembled WGS sequence"/>
</dbReference>
<organism evidence="1">
    <name type="scientific">Glycine soja</name>
    <name type="common">Wild soybean</name>
    <dbReference type="NCBI Taxonomy" id="3848"/>
    <lineage>
        <taxon>Eukaryota</taxon>
        <taxon>Viridiplantae</taxon>
        <taxon>Streptophyta</taxon>
        <taxon>Embryophyta</taxon>
        <taxon>Tracheophyta</taxon>
        <taxon>Spermatophyta</taxon>
        <taxon>Magnoliopsida</taxon>
        <taxon>eudicotyledons</taxon>
        <taxon>Gunneridae</taxon>
        <taxon>Pentapetalae</taxon>
        <taxon>rosids</taxon>
        <taxon>fabids</taxon>
        <taxon>Fabales</taxon>
        <taxon>Fabaceae</taxon>
        <taxon>Papilionoideae</taxon>
        <taxon>50 kb inversion clade</taxon>
        <taxon>NPAAA clade</taxon>
        <taxon>indigoferoid/millettioid clade</taxon>
        <taxon>Phaseoleae</taxon>
        <taxon>Glycine</taxon>
        <taxon>Glycine subgen. Soja</taxon>
    </lineage>
</organism>
<protein>
    <submittedName>
        <fullName evidence="1">Uncharacterized protein</fullName>
    </submittedName>
</protein>
<accession>A0A0B2PM98</accession>
<proteinExistence type="predicted"/>